<feature type="compositionally biased region" description="Gly residues" evidence="1">
    <location>
        <begin position="58"/>
        <end position="67"/>
    </location>
</feature>
<dbReference type="Proteomes" id="UP000817658">
    <property type="component" value="Chromosome 1"/>
</dbReference>
<reference evidence="2" key="1">
    <citation type="journal article" date="2002" name="Nature">
        <title>The genome sequence and structure of rice chromosome 1.</title>
        <authorList>
            <person name="Sasaki T."/>
            <person name="Matsumoto T."/>
            <person name="Yamamoto K."/>
            <person name="Sakata K."/>
            <person name="Baba T."/>
            <person name="Katayose Y."/>
            <person name="Wu J."/>
            <person name="Niimura Y."/>
            <person name="Cheng Z."/>
            <person name="Nagamura Y."/>
            <person name="Antonio B.A."/>
            <person name="Kanamori H."/>
            <person name="Hosokawa S."/>
            <person name="Masukawa M."/>
            <person name="Arikawa K."/>
            <person name="Chiden Y."/>
            <person name="Hayashi M."/>
            <person name="Okamoto M."/>
            <person name="Ando T."/>
            <person name="Aoki H."/>
            <person name="Arita K."/>
            <person name="Hamada M."/>
            <person name="Harada C."/>
            <person name="Hijishita S."/>
            <person name="Honda M."/>
            <person name="Ichikawa Y."/>
            <person name="Idonuma A."/>
            <person name="Iijima M."/>
            <person name="Ikeda M."/>
            <person name="Ikeno M."/>
            <person name="Itoh S."/>
            <person name="Itoh T."/>
            <person name="Itoh Y."/>
            <person name="Itoh Y."/>
            <person name="Iwabuchi A."/>
            <person name="Kamiya K."/>
            <person name="Karasawa W."/>
            <person name="Katagiri S."/>
            <person name="Kikuta A."/>
            <person name="Kobayashi N."/>
            <person name="Kono I."/>
            <person name="Machita K."/>
            <person name="Maehara T."/>
            <person name="Mizuno H."/>
            <person name="Mizubayashi T."/>
            <person name="Mukai Y."/>
            <person name="Nagasaki H."/>
            <person name="Nakashima M."/>
            <person name="Nakama Y."/>
            <person name="Nakamichi Y."/>
            <person name="Nakamura M."/>
            <person name="Namiki N."/>
            <person name="Negishi M."/>
            <person name="Ohta I."/>
            <person name="Ono N."/>
            <person name="Saji S."/>
            <person name="Sakai K."/>
            <person name="Shibata M."/>
            <person name="Shimokawa T."/>
            <person name="Shomura A."/>
            <person name="Song J."/>
            <person name="Takazaki Y."/>
            <person name="Terasawa K."/>
            <person name="Tsuji K."/>
            <person name="Waki K."/>
            <person name="Yamagata H."/>
            <person name="Yamane H."/>
            <person name="Yoshiki S."/>
            <person name="Yoshihara R."/>
            <person name="Yukawa K."/>
            <person name="Zhong H."/>
            <person name="Iwama H."/>
            <person name="Endo T."/>
            <person name="Ito H."/>
            <person name="Hahn J.H."/>
            <person name="Kim H.I."/>
            <person name="Eun M.Y."/>
            <person name="Yano M."/>
            <person name="Jiang J."/>
            <person name="Gojobori T."/>
        </authorList>
    </citation>
    <scope>NUCLEOTIDE SEQUENCE</scope>
</reference>
<proteinExistence type="predicted"/>
<evidence type="ECO:0000313" key="2">
    <source>
        <dbReference type="EMBL" id="BAD81686.1"/>
    </source>
</evidence>
<gene>
    <name evidence="2" type="ORF">P0018C10.75</name>
</gene>
<dbReference type="EMBL" id="AP003227">
    <property type="protein sequence ID" value="BAD81686.1"/>
    <property type="molecule type" value="Genomic_DNA"/>
</dbReference>
<organism evidence="2">
    <name type="scientific">Oryza sativa subsp. japonica</name>
    <name type="common">Rice</name>
    <dbReference type="NCBI Taxonomy" id="39947"/>
    <lineage>
        <taxon>Eukaryota</taxon>
        <taxon>Viridiplantae</taxon>
        <taxon>Streptophyta</taxon>
        <taxon>Embryophyta</taxon>
        <taxon>Tracheophyta</taxon>
        <taxon>Spermatophyta</taxon>
        <taxon>Magnoliopsida</taxon>
        <taxon>Liliopsida</taxon>
        <taxon>Poales</taxon>
        <taxon>Poaceae</taxon>
        <taxon>BOP clade</taxon>
        <taxon>Oryzoideae</taxon>
        <taxon>Oryzeae</taxon>
        <taxon>Oryzinae</taxon>
        <taxon>Oryza</taxon>
        <taxon>Oryza sativa</taxon>
    </lineage>
</organism>
<dbReference type="AlphaFoldDB" id="Q5N7J1"/>
<accession>Q5N7J1</accession>
<sequence>MRQSITRGRILFLVFAAVVNWRLGWEGRRARVLVGEEDATGEGSDPRWRVAGGRRGHVGGGVGGRGRLGPRDFYPR</sequence>
<feature type="region of interest" description="Disordered" evidence="1">
    <location>
        <begin position="39"/>
        <end position="76"/>
    </location>
</feature>
<protein>
    <submittedName>
        <fullName evidence="2">Uncharacterized protein</fullName>
    </submittedName>
</protein>
<evidence type="ECO:0000256" key="1">
    <source>
        <dbReference type="SAM" id="MobiDB-lite"/>
    </source>
</evidence>
<name>Q5N7J1_ORYSJ</name>